<comment type="similarity">
    <text evidence="6">Belongs to the Vsr family.</text>
</comment>
<reference evidence="8" key="1">
    <citation type="submission" date="2021-04" db="EMBL/GenBank/DDBJ databases">
        <authorList>
            <person name="Hartkoorn R.C."/>
            <person name="Beaudoing E."/>
            <person name="Hot D."/>
        </authorList>
    </citation>
    <scope>NUCLEOTIDE SEQUENCE</scope>
    <source>
        <strain evidence="8">NRRL B-16292</strain>
    </source>
</reference>
<dbReference type="Pfam" id="PF03852">
    <property type="entry name" value="Vsr"/>
    <property type="match status" value="1"/>
</dbReference>
<keyword evidence="2 8" id="KW-0255">Endonuclease</keyword>
<dbReference type="GO" id="GO:0004519">
    <property type="term" value="F:endonuclease activity"/>
    <property type="evidence" value="ECO:0007669"/>
    <property type="project" value="UniProtKB-KW"/>
</dbReference>
<name>A0ABY5W2W8_9ACTN</name>
<dbReference type="Gene3D" id="3.40.960.10">
    <property type="entry name" value="VSR Endonuclease"/>
    <property type="match status" value="1"/>
</dbReference>
<dbReference type="Proteomes" id="UP001059617">
    <property type="component" value="Chromosome"/>
</dbReference>
<evidence type="ECO:0000313" key="8">
    <source>
        <dbReference type="EMBL" id="UWP83068.1"/>
    </source>
</evidence>
<dbReference type="InterPro" id="IPR011335">
    <property type="entry name" value="Restrct_endonuc-II-like"/>
</dbReference>
<evidence type="ECO:0000256" key="4">
    <source>
        <dbReference type="ARBA" id="ARBA00022801"/>
    </source>
</evidence>
<feature type="region of interest" description="Disordered" evidence="7">
    <location>
        <begin position="1"/>
        <end position="27"/>
    </location>
</feature>
<evidence type="ECO:0000256" key="7">
    <source>
        <dbReference type="SAM" id="MobiDB-lite"/>
    </source>
</evidence>
<proteinExistence type="inferred from homology"/>
<evidence type="ECO:0000256" key="6">
    <source>
        <dbReference type="ARBA" id="ARBA00029466"/>
    </source>
</evidence>
<dbReference type="SUPFAM" id="SSF52980">
    <property type="entry name" value="Restriction endonuclease-like"/>
    <property type="match status" value="1"/>
</dbReference>
<evidence type="ECO:0000256" key="3">
    <source>
        <dbReference type="ARBA" id="ARBA00022763"/>
    </source>
</evidence>
<keyword evidence="3" id="KW-0227">DNA damage</keyword>
<reference evidence="8" key="2">
    <citation type="submission" date="2022-09" db="EMBL/GenBank/DDBJ databases">
        <title>Biosynthetic gene clusters of Dactylosporangioum fulvum.</title>
        <authorList>
            <person name="Caradec T."/>
        </authorList>
    </citation>
    <scope>NUCLEOTIDE SEQUENCE</scope>
    <source>
        <strain evidence="8">NRRL B-16292</strain>
    </source>
</reference>
<organism evidence="8 9">
    <name type="scientific">Dactylosporangium fulvum</name>
    <dbReference type="NCBI Taxonomy" id="53359"/>
    <lineage>
        <taxon>Bacteria</taxon>
        <taxon>Bacillati</taxon>
        <taxon>Actinomycetota</taxon>
        <taxon>Actinomycetes</taxon>
        <taxon>Micromonosporales</taxon>
        <taxon>Micromonosporaceae</taxon>
        <taxon>Dactylosporangium</taxon>
    </lineage>
</organism>
<protein>
    <submittedName>
        <fullName evidence="8">Very short patch repair endonuclease</fullName>
    </submittedName>
</protein>
<dbReference type="EMBL" id="CP073720">
    <property type="protein sequence ID" value="UWP83068.1"/>
    <property type="molecule type" value="Genomic_DNA"/>
</dbReference>
<evidence type="ECO:0000256" key="1">
    <source>
        <dbReference type="ARBA" id="ARBA00022722"/>
    </source>
</evidence>
<dbReference type="InterPro" id="IPR004603">
    <property type="entry name" value="DNA_mismatch_endonuc_vsr"/>
</dbReference>
<evidence type="ECO:0000256" key="2">
    <source>
        <dbReference type="ARBA" id="ARBA00022759"/>
    </source>
</evidence>
<gene>
    <name evidence="8" type="ORF">Dfulv_01805</name>
</gene>
<keyword evidence="4" id="KW-0378">Hydrolase</keyword>
<keyword evidence="1" id="KW-0540">Nuclease</keyword>
<dbReference type="RefSeq" id="WP_259860846.1">
    <property type="nucleotide sequence ID" value="NZ_BAAAST010000118.1"/>
</dbReference>
<accession>A0ABY5W2W8</accession>
<dbReference type="NCBIfam" id="TIGR00632">
    <property type="entry name" value="vsr"/>
    <property type="match status" value="1"/>
</dbReference>
<evidence type="ECO:0000313" key="9">
    <source>
        <dbReference type="Proteomes" id="UP001059617"/>
    </source>
</evidence>
<evidence type="ECO:0000256" key="5">
    <source>
        <dbReference type="ARBA" id="ARBA00023204"/>
    </source>
</evidence>
<sequence>MVAQLPVPSSSGVSSRMSRQRRRDTAPEVSIRQLLHAQGYRYRVAWPIPGLRRRTVDIAFTRARVAVFVDGCFWHSCSQHKTIPTANGDWWSKKLETNRLRDAATTAHLEALGWSVLRIWEHESPADAVVRIVDLLNERRAAFRERAGQRESLAVPD</sequence>
<keyword evidence="9" id="KW-1185">Reference proteome</keyword>
<dbReference type="CDD" id="cd00221">
    <property type="entry name" value="Vsr"/>
    <property type="match status" value="1"/>
</dbReference>
<keyword evidence="5" id="KW-0234">DNA repair</keyword>